<feature type="transmembrane region" description="Helical" evidence="7">
    <location>
        <begin position="307"/>
        <end position="330"/>
    </location>
</feature>
<dbReference type="PANTHER" id="PTHR42718:SF24">
    <property type="entry name" value="MAJOR FACILITATOR SUPERFAMILY (MFS) PROFILE DOMAIN-CONTAINING PROTEIN"/>
    <property type="match status" value="1"/>
</dbReference>
<keyword evidence="6 7" id="KW-0472">Membrane</keyword>
<name>A0A9D1E968_9FIRM</name>
<dbReference type="AlphaFoldDB" id="A0A9D1E968"/>
<sequence length="476" mass="50888">MNNTTKTTKQSAAALTDRRRNLIFLNIVISCIASSLLSTALTTALPSIMEDLSISATTGQWLTSGYSLAMGIMMPLTAFLIRRFPTRRLYIFSLVLFLAGLFLNAIAPSFPLMMAARVLQASGNGIMSAMAQVIILTIYPTEKRGTAMGWYGLSIGAAPVIAPTLAGLIVDSIGWRAIFYLSMIIICASLVWSILVFTDVLETSVSSFDTVSFLLSVFAFGGVTLGIGNIGSYPFLSLQVLGILAVGLITAILFVRRQFGLETPFLELRILKSRQYALSVIGSVFLYLVMMGSSMLMPLYIQNTMGYSATVSGLAVLPGSLIMAMISPFAGKFYDRLGMKKLFLAGSICMFASNLGMIFINSNMNLLPAILLNIVRNLSVGCLLMSLVTWGNSGIETEKIADGTALLTSLRTIAGAIGTAVFVGIMNAVSQSASATLPAREASMRGVNIAFLCMSAVSLILVLIAVFGVKKEGDDR</sequence>
<feature type="transmembrane region" description="Helical" evidence="7">
    <location>
        <begin position="276"/>
        <end position="301"/>
    </location>
</feature>
<keyword evidence="3" id="KW-1003">Cell membrane</keyword>
<feature type="transmembrane region" description="Helical" evidence="7">
    <location>
        <begin position="449"/>
        <end position="469"/>
    </location>
</feature>
<feature type="transmembrane region" description="Helical" evidence="7">
    <location>
        <begin position="177"/>
        <end position="198"/>
    </location>
</feature>
<dbReference type="NCBIfam" id="TIGR00711">
    <property type="entry name" value="efflux_EmrB"/>
    <property type="match status" value="1"/>
</dbReference>
<organism evidence="9 10">
    <name type="scientific">Candidatus Pullilachnospira gallistercoris</name>
    <dbReference type="NCBI Taxonomy" id="2840911"/>
    <lineage>
        <taxon>Bacteria</taxon>
        <taxon>Bacillati</taxon>
        <taxon>Bacillota</taxon>
        <taxon>Clostridia</taxon>
        <taxon>Lachnospirales</taxon>
        <taxon>Lachnospiraceae</taxon>
        <taxon>Lachnospiraceae incertae sedis</taxon>
        <taxon>Candidatus Pullilachnospira</taxon>
    </lineage>
</organism>
<dbReference type="GO" id="GO:0005886">
    <property type="term" value="C:plasma membrane"/>
    <property type="evidence" value="ECO:0007669"/>
    <property type="project" value="UniProtKB-SubCell"/>
</dbReference>
<dbReference type="GO" id="GO:0022857">
    <property type="term" value="F:transmembrane transporter activity"/>
    <property type="evidence" value="ECO:0007669"/>
    <property type="project" value="InterPro"/>
</dbReference>
<evidence type="ECO:0000256" key="2">
    <source>
        <dbReference type="ARBA" id="ARBA00022448"/>
    </source>
</evidence>
<keyword evidence="2" id="KW-0813">Transport</keyword>
<feature type="transmembrane region" description="Helical" evidence="7">
    <location>
        <begin position="210"/>
        <end position="230"/>
    </location>
</feature>
<proteinExistence type="predicted"/>
<accession>A0A9D1E968</accession>
<dbReference type="Pfam" id="PF07690">
    <property type="entry name" value="MFS_1"/>
    <property type="match status" value="1"/>
</dbReference>
<dbReference type="InterPro" id="IPR036259">
    <property type="entry name" value="MFS_trans_sf"/>
</dbReference>
<reference evidence="9" key="1">
    <citation type="submission" date="2020-10" db="EMBL/GenBank/DDBJ databases">
        <authorList>
            <person name="Gilroy R."/>
        </authorList>
    </citation>
    <scope>NUCLEOTIDE SEQUENCE</scope>
    <source>
        <strain evidence="9">ChiSjej5B23-6657</strain>
    </source>
</reference>
<feature type="transmembrane region" description="Helical" evidence="7">
    <location>
        <begin position="410"/>
        <end position="429"/>
    </location>
</feature>
<evidence type="ECO:0000256" key="6">
    <source>
        <dbReference type="ARBA" id="ARBA00023136"/>
    </source>
</evidence>
<dbReference type="Gene3D" id="1.20.1720.10">
    <property type="entry name" value="Multidrug resistance protein D"/>
    <property type="match status" value="1"/>
</dbReference>
<comment type="caution">
    <text evidence="9">The sequence shown here is derived from an EMBL/GenBank/DDBJ whole genome shotgun (WGS) entry which is preliminary data.</text>
</comment>
<dbReference type="InterPro" id="IPR020846">
    <property type="entry name" value="MFS_dom"/>
</dbReference>
<protein>
    <submittedName>
        <fullName evidence="9">Multidrug efflux MFS transporter</fullName>
    </submittedName>
</protein>
<evidence type="ECO:0000256" key="5">
    <source>
        <dbReference type="ARBA" id="ARBA00022989"/>
    </source>
</evidence>
<dbReference type="PROSITE" id="PS50850">
    <property type="entry name" value="MFS"/>
    <property type="match status" value="1"/>
</dbReference>
<feature type="transmembrane region" description="Helical" evidence="7">
    <location>
        <begin position="236"/>
        <end position="255"/>
    </location>
</feature>
<feature type="transmembrane region" description="Helical" evidence="7">
    <location>
        <begin position="366"/>
        <end position="390"/>
    </location>
</feature>
<feature type="transmembrane region" description="Helical" evidence="7">
    <location>
        <begin position="151"/>
        <end position="171"/>
    </location>
</feature>
<evidence type="ECO:0000256" key="3">
    <source>
        <dbReference type="ARBA" id="ARBA00022475"/>
    </source>
</evidence>
<dbReference type="PROSITE" id="PS51257">
    <property type="entry name" value="PROKAR_LIPOPROTEIN"/>
    <property type="match status" value="1"/>
</dbReference>
<reference evidence="9" key="2">
    <citation type="journal article" date="2021" name="PeerJ">
        <title>Extensive microbial diversity within the chicken gut microbiome revealed by metagenomics and culture.</title>
        <authorList>
            <person name="Gilroy R."/>
            <person name="Ravi A."/>
            <person name="Getino M."/>
            <person name="Pursley I."/>
            <person name="Horton D.L."/>
            <person name="Alikhan N.F."/>
            <person name="Baker D."/>
            <person name="Gharbi K."/>
            <person name="Hall N."/>
            <person name="Watson M."/>
            <person name="Adriaenssens E.M."/>
            <person name="Foster-Nyarko E."/>
            <person name="Jarju S."/>
            <person name="Secka A."/>
            <person name="Antonio M."/>
            <person name="Oren A."/>
            <person name="Chaudhuri R.R."/>
            <person name="La Ragione R."/>
            <person name="Hildebrand F."/>
            <person name="Pallen M.J."/>
        </authorList>
    </citation>
    <scope>NUCLEOTIDE SEQUENCE</scope>
    <source>
        <strain evidence="9">ChiSjej5B23-6657</strain>
    </source>
</reference>
<feature type="transmembrane region" description="Helical" evidence="7">
    <location>
        <begin position="61"/>
        <end position="81"/>
    </location>
</feature>
<dbReference type="CDD" id="cd17503">
    <property type="entry name" value="MFS_LmrB_MDR_like"/>
    <property type="match status" value="1"/>
</dbReference>
<evidence type="ECO:0000313" key="10">
    <source>
        <dbReference type="Proteomes" id="UP000823912"/>
    </source>
</evidence>
<feature type="transmembrane region" description="Helical" evidence="7">
    <location>
        <begin position="21"/>
        <end position="41"/>
    </location>
</feature>
<dbReference type="Proteomes" id="UP000823912">
    <property type="component" value="Unassembled WGS sequence"/>
</dbReference>
<feature type="domain" description="Major facilitator superfamily (MFS) profile" evidence="8">
    <location>
        <begin position="23"/>
        <end position="473"/>
    </location>
</feature>
<evidence type="ECO:0000256" key="1">
    <source>
        <dbReference type="ARBA" id="ARBA00004651"/>
    </source>
</evidence>
<keyword evidence="5 7" id="KW-1133">Transmembrane helix</keyword>
<dbReference type="PANTHER" id="PTHR42718">
    <property type="entry name" value="MAJOR FACILITATOR SUPERFAMILY MULTIDRUG TRANSPORTER MFSC"/>
    <property type="match status" value="1"/>
</dbReference>
<comment type="subcellular location">
    <subcellularLocation>
        <location evidence="1">Cell membrane</location>
        <topology evidence="1">Multi-pass membrane protein</topology>
    </subcellularLocation>
</comment>
<evidence type="ECO:0000256" key="4">
    <source>
        <dbReference type="ARBA" id="ARBA00022692"/>
    </source>
</evidence>
<dbReference type="EMBL" id="DVHM01000077">
    <property type="protein sequence ID" value="HIR70542.1"/>
    <property type="molecule type" value="Genomic_DNA"/>
</dbReference>
<feature type="transmembrane region" description="Helical" evidence="7">
    <location>
        <begin position="342"/>
        <end position="360"/>
    </location>
</feature>
<dbReference type="SUPFAM" id="SSF103473">
    <property type="entry name" value="MFS general substrate transporter"/>
    <property type="match status" value="1"/>
</dbReference>
<gene>
    <name evidence="9" type="ORF">IAA55_04605</name>
</gene>
<dbReference type="InterPro" id="IPR004638">
    <property type="entry name" value="EmrB-like"/>
</dbReference>
<dbReference type="InterPro" id="IPR011701">
    <property type="entry name" value="MFS"/>
</dbReference>
<dbReference type="Gene3D" id="1.20.1250.20">
    <property type="entry name" value="MFS general substrate transporter like domains"/>
    <property type="match status" value="1"/>
</dbReference>
<evidence type="ECO:0000259" key="8">
    <source>
        <dbReference type="PROSITE" id="PS50850"/>
    </source>
</evidence>
<keyword evidence="4 7" id="KW-0812">Transmembrane</keyword>
<feature type="transmembrane region" description="Helical" evidence="7">
    <location>
        <begin position="119"/>
        <end position="139"/>
    </location>
</feature>
<evidence type="ECO:0000256" key="7">
    <source>
        <dbReference type="SAM" id="Phobius"/>
    </source>
</evidence>
<evidence type="ECO:0000313" key="9">
    <source>
        <dbReference type="EMBL" id="HIR70542.1"/>
    </source>
</evidence>
<feature type="transmembrane region" description="Helical" evidence="7">
    <location>
        <begin position="88"/>
        <end position="107"/>
    </location>
</feature>